<dbReference type="SUPFAM" id="SSF47616">
    <property type="entry name" value="GST C-terminal domain-like"/>
    <property type="match status" value="1"/>
</dbReference>
<dbReference type="Gene3D" id="1.20.1050.10">
    <property type="match status" value="1"/>
</dbReference>
<feature type="domain" description="GST N-terminal" evidence="1">
    <location>
        <begin position="22"/>
        <end position="111"/>
    </location>
</feature>
<sequence>MSGGLHSVSALRGTAPVPMELASVTLLTAWFCPFAQRARIALEEKGIGYEAVESLEVVGDGYKKNPDLLQYNPSGLVPVLIHRYDPDQPPFVCPESMVIVDYVDEAWPGNRTSFMPLDPRERARCRLASLNIAKKIVPTFYKMLVRQDPAVQETAKDELLEGLLTFSKGLPEDGPFFLGERFSGVDILLAPWALRMFLLKHFRGFEVPADGPFAKYLRWFNAIRHRPSVKATIADDDKLIAMYQRYAAGSAETKVADAVRRGESVANV</sequence>
<dbReference type="InterPro" id="IPR004045">
    <property type="entry name" value="Glutathione_S-Trfase_N"/>
</dbReference>
<dbReference type="InterPro" id="IPR050983">
    <property type="entry name" value="GST_Omega/HSP26"/>
</dbReference>
<dbReference type="SFLD" id="SFLDS00019">
    <property type="entry name" value="Glutathione_Transferase_(cytos"/>
    <property type="match status" value="1"/>
</dbReference>
<evidence type="ECO:0008006" key="5">
    <source>
        <dbReference type="Google" id="ProtNLM"/>
    </source>
</evidence>
<proteinExistence type="predicted"/>
<organism evidence="3 4">
    <name type="scientific">Plasmodiophora brassicae</name>
    <name type="common">Clubroot disease agent</name>
    <dbReference type="NCBI Taxonomy" id="37360"/>
    <lineage>
        <taxon>Eukaryota</taxon>
        <taxon>Sar</taxon>
        <taxon>Rhizaria</taxon>
        <taxon>Endomyxa</taxon>
        <taxon>Phytomyxea</taxon>
        <taxon>Plasmodiophorida</taxon>
        <taxon>Plasmodiophoridae</taxon>
        <taxon>Plasmodiophora</taxon>
    </lineage>
</organism>
<reference evidence="3 4" key="1">
    <citation type="submission" date="2018-03" db="EMBL/GenBank/DDBJ databases">
        <authorList>
            <person name="Fogelqvist J."/>
        </authorList>
    </citation>
    <scope>NUCLEOTIDE SEQUENCE [LARGE SCALE GENOMIC DNA]</scope>
</reference>
<protein>
    <recommendedName>
        <fullName evidence="5">GST N-terminal domain-containing protein</fullName>
    </recommendedName>
</protein>
<dbReference type="InterPro" id="IPR036249">
    <property type="entry name" value="Thioredoxin-like_sf"/>
</dbReference>
<dbReference type="PANTHER" id="PTHR43968:SF6">
    <property type="entry name" value="GLUTATHIONE S-TRANSFERASE OMEGA"/>
    <property type="match status" value="1"/>
</dbReference>
<dbReference type="Pfam" id="PF13410">
    <property type="entry name" value="GST_C_2"/>
    <property type="match status" value="1"/>
</dbReference>
<dbReference type="PROSITE" id="PS50404">
    <property type="entry name" value="GST_NTER"/>
    <property type="match status" value="1"/>
</dbReference>
<keyword evidence="3" id="KW-0496">Mitochondrion</keyword>
<dbReference type="PROSITE" id="PS50405">
    <property type="entry name" value="GST_CTER"/>
    <property type="match status" value="1"/>
</dbReference>
<dbReference type="Proteomes" id="UP000290189">
    <property type="component" value="Unassembled WGS sequence"/>
</dbReference>
<dbReference type="PANTHER" id="PTHR43968">
    <property type="match status" value="1"/>
</dbReference>
<evidence type="ECO:0000313" key="3">
    <source>
        <dbReference type="EMBL" id="SPQ93315.1"/>
    </source>
</evidence>
<dbReference type="InterPro" id="IPR036282">
    <property type="entry name" value="Glutathione-S-Trfase_C_sf"/>
</dbReference>
<dbReference type="InterPro" id="IPR040079">
    <property type="entry name" value="Glutathione_S-Trfase"/>
</dbReference>
<geneLocation type="mitochondrion" evidence="3"/>
<dbReference type="Pfam" id="PF13409">
    <property type="entry name" value="GST_N_2"/>
    <property type="match status" value="1"/>
</dbReference>
<gene>
    <name evidence="3" type="ORF">PLBR_LOCUS530</name>
</gene>
<dbReference type="InterPro" id="IPR010987">
    <property type="entry name" value="Glutathione-S-Trfase_C-like"/>
</dbReference>
<accession>A0A3P3XZK9</accession>
<dbReference type="EMBL" id="OVEO01000001">
    <property type="protein sequence ID" value="SPQ93315.1"/>
    <property type="molecule type" value="Genomic_DNA"/>
</dbReference>
<dbReference type="SFLD" id="SFLDG00358">
    <property type="entry name" value="Main_(cytGST)"/>
    <property type="match status" value="1"/>
</dbReference>
<evidence type="ECO:0000259" key="2">
    <source>
        <dbReference type="PROSITE" id="PS50405"/>
    </source>
</evidence>
<dbReference type="SUPFAM" id="SSF52833">
    <property type="entry name" value="Thioredoxin-like"/>
    <property type="match status" value="1"/>
</dbReference>
<dbReference type="Gene3D" id="3.40.30.10">
    <property type="entry name" value="Glutaredoxin"/>
    <property type="match status" value="1"/>
</dbReference>
<evidence type="ECO:0000259" key="1">
    <source>
        <dbReference type="PROSITE" id="PS50404"/>
    </source>
</evidence>
<dbReference type="GO" id="GO:0005737">
    <property type="term" value="C:cytoplasm"/>
    <property type="evidence" value="ECO:0007669"/>
    <property type="project" value="TreeGrafter"/>
</dbReference>
<feature type="domain" description="GST C-terminal" evidence="2">
    <location>
        <begin position="118"/>
        <end position="250"/>
    </location>
</feature>
<dbReference type="AlphaFoldDB" id="A0A3P3XZK9"/>
<evidence type="ECO:0000313" key="4">
    <source>
        <dbReference type="Proteomes" id="UP000290189"/>
    </source>
</evidence>
<name>A0A3P3XZK9_PLABS</name>